<name>A0A7X2J1Y4_9BACI</name>
<dbReference type="Proteomes" id="UP000448867">
    <property type="component" value="Unassembled WGS sequence"/>
</dbReference>
<keyword evidence="18" id="KW-1185">Reference proteome</keyword>
<dbReference type="EMBL" id="WKKI01000049">
    <property type="protein sequence ID" value="MRX73885.1"/>
    <property type="molecule type" value="Genomic_DNA"/>
</dbReference>
<keyword evidence="12" id="KW-0902">Two-component regulatory system</keyword>
<proteinExistence type="predicted"/>
<dbReference type="PROSITE" id="PS50885">
    <property type="entry name" value="HAMP"/>
    <property type="match status" value="1"/>
</dbReference>
<dbReference type="Pfam" id="PF02518">
    <property type="entry name" value="HATPase_c"/>
    <property type="match status" value="1"/>
</dbReference>
<evidence type="ECO:0000256" key="12">
    <source>
        <dbReference type="ARBA" id="ARBA00023012"/>
    </source>
</evidence>
<evidence type="ECO:0000256" key="8">
    <source>
        <dbReference type="ARBA" id="ARBA00022741"/>
    </source>
</evidence>
<evidence type="ECO:0000256" key="4">
    <source>
        <dbReference type="ARBA" id="ARBA00022475"/>
    </source>
</evidence>
<dbReference type="Pfam" id="PF00672">
    <property type="entry name" value="HAMP"/>
    <property type="match status" value="1"/>
</dbReference>
<evidence type="ECO:0000313" key="17">
    <source>
        <dbReference type="EMBL" id="MRX73885.1"/>
    </source>
</evidence>
<comment type="catalytic activity">
    <reaction evidence="1">
        <text>ATP + protein L-histidine = ADP + protein N-phospho-L-histidine.</text>
        <dbReference type="EC" id="2.7.13.3"/>
    </reaction>
</comment>
<dbReference type="Gene3D" id="3.30.565.10">
    <property type="entry name" value="Histidine kinase-like ATPase, C-terminal domain"/>
    <property type="match status" value="1"/>
</dbReference>
<protein>
    <recommendedName>
        <fullName evidence="3">histidine kinase</fullName>
        <ecNumber evidence="3">2.7.13.3</ecNumber>
    </recommendedName>
</protein>
<evidence type="ECO:0000256" key="10">
    <source>
        <dbReference type="ARBA" id="ARBA00022840"/>
    </source>
</evidence>
<evidence type="ECO:0000256" key="1">
    <source>
        <dbReference type="ARBA" id="ARBA00000085"/>
    </source>
</evidence>
<keyword evidence="8" id="KW-0547">Nucleotide-binding</keyword>
<comment type="subcellular location">
    <subcellularLocation>
        <location evidence="2">Cell membrane</location>
        <topology evidence="2">Multi-pass membrane protein</topology>
    </subcellularLocation>
</comment>
<feature type="domain" description="Histidine kinase" evidence="15">
    <location>
        <begin position="360"/>
        <end position="580"/>
    </location>
</feature>
<evidence type="ECO:0000313" key="18">
    <source>
        <dbReference type="Proteomes" id="UP000448867"/>
    </source>
</evidence>
<dbReference type="InterPro" id="IPR010559">
    <property type="entry name" value="Sig_transdc_His_kin_internal"/>
</dbReference>
<dbReference type="InterPro" id="IPR036890">
    <property type="entry name" value="HATPase_C_sf"/>
</dbReference>
<keyword evidence="6" id="KW-0808">Transferase</keyword>
<accession>A0A7X2J1Y4</accession>
<comment type="caution">
    <text evidence="17">The sequence shown here is derived from an EMBL/GenBank/DDBJ whole genome shotgun (WGS) entry which is preliminary data.</text>
</comment>
<dbReference type="EC" id="2.7.13.3" evidence="3"/>
<evidence type="ECO:0000256" key="13">
    <source>
        <dbReference type="ARBA" id="ARBA00023136"/>
    </source>
</evidence>
<dbReference type="CDD" id="cd06225">
    <property type="entry name" value="HAMP"/>
    <property type="match status" value="1"/>
</dbReference>
<evidence type="ECO:0000256" key="11">
    <source>
        <dbReference type="ARBA" id="ARBA00022989"/>
    </source>
</evidence>
<reference evidence="17 18" key="1">
    <citation type="submission" date="2019-11" db="EMBL/GenBank/DDBJ databases">
        <title>Bacillus lacus genome.</title>
        <authorList>
            <person name="Allen C.J."/>
            <person name="Newman J.D."/>
        </authorList>
    </citation>
    <scope>NUCLEOTIDE SEQUENCE [LARGE SCALE GENOMIC DNA]</scope>
    <source>
        <strain evidence="17 18">KCTC 33946</strain>
    </source>
</reference>
<dbReference type="AlphaFoldDB" id="A0A7X2J1Y4"/>
<evidence type="ECO:0000256" key="2">
    <source>
        <dbReference type="ARBA" id="ARBA00004651"/>
    </source>
</evidence>
<dbReference type="GO" id="GO:0005886">
    <property type="term" value="C:plasma membrane"/>
    <property type="evidence" value="ECO:0007669"/>
    <property type="project" value="UniProtKB-SubCell"/>
</dbReference>
<keyword evidence="9" id="KW-0418">Kinase</keyword>
<dbReference type="InterPro" id="IPR050640">
    <property type="entry name" value="Bact_2-comp_sensor_kinase"/>
</dbReference>
<dbReference type="PROSITE" id="PS50109">
    <property type="entry name" value="HIS_KIN"/>
    <property type="match status" value="1"/>
</dbReference>
<dbReference type="PANTHER" id="PTHR34220:SF11">
    <property type="entry name" value="SENSOR PROTEIN KINASE HPTS"/>
    <property type="match status" value="1"/>
</dbReference>
<evidence type="ECO:0000256" key="7">
    <source>
        <dbReference type="ARBA" id="ARBA00022692"/>
    </source>
</evidence>
<feature type="transmembrane region" description="Helical" evidence="14">
    <location>
        <begin position="291"/>
        <end position="310"/>
    </location>
</feature>
<evidence type="ECO:0000259" key="16">
    <source>
        <dbReference type="PROSITE" id="PS50885"/>
    </source>
</evidence>
<keyword evidence="7 14" id="KW-0812">Transmembrane</keyword>
<dbReference type="Gene3D" id="6.10.340.10">
    <property type="match status" value="1"/>
</dbReference>
<evidence type="ECO:0000256" key="9">
    <source>
        <dbReference type="ARBA" id="ARBA00022777"/>
    </source>
</evidence>
<keyword evidence="11 14" id="KW-1133">Transmembrane helix</keyword>
<dbReference type="GO" id="GO:0000155">
    <property type="term" value="F:phosphorelay sensor kinase activity"/>
    <property type="evidence" value="ECO:0007669"/>
    <property type="project" value="InterPro"/>
</dbReference>
<keyword evidence="13 14" id="KW-0472">Membrane</keyword>
<dbReference type="OrthoDB" id="9776552at2"/>
<feature type="transmembrane region" description="Helical" evidence="14">
    <location>
        <begin position="12"/>
        <end position="32"/>
    </location>
</feature>
<sequence length="592" mass="66712">MLKTSIRNKLIVLLLLITIIPFGSSIVITYFYTKDSLQEQVVQENVNLLYQGKVNLRGYMDELNGLSLSLYNNPQFLNLLISSDRSDPYMTIGAVKNVLHTILYTEENLTRVNLTMVKDQKVISVSKRSAIVYAADSNLMNEAAFQKAMNSPENLFIEPMEGENTIALHRAILKVPSSEVLGFVTLEFREDRINQLGENLYSNQNEEFFILSPEGRTIYSSTGEETEGREWAKGVLESSGSQGTLEWNDGDFQGLMIFDRLPDVSGGWTMVKRIPYSVLYESAFQVAKINIFFGLIGLLLVVLSTLFVSFKITSPISVLLKNIEEVEKGNMNVKLGNLGNDEIGILGRRFEEMMMKINHHIDREYKLEIENKTNQLKALQSQLNPHFLYNALQSIGTIALKNKVPQIYSLITHLSSIMRYSMNVEEDMVPLRKEISYIQAFLLLQKERFGDKLQYDISADQETMALLVPKMLLQPIVENYFKHGFDSGSETGKLILTCKIEGAYLVMKVQDNGTGIEEQRMADIYDSWIEQKRSSEGSAHIGLKNISSRLQLYYGKKASLELENAAGGGLLVTLKIPADMGGVESESNDSGR</sequence>
<keyword evidence="5" id="KW-0597">Phosphoprotein</keyword>
<dbReference type="SMART" id="SM00304">
    <property type="entry name" value="HAMP"/>
    <property type="match status" value="1"/>
</dbReference>
<dbReference type="SUPFAM" id="SSF158472">
    <property type="entry name" value="HAMP domain-like"/>
    <property type="match status" value="1"/>
</dbReference>
<dbReference type="InterPro" id="IPR003660">
    <property type="entry name" value="HAMP_dom"/>
</dbReference>
<organism evidence="17 18">
    <name type="scientific">Metabacillus lacus</name>
    <dbReference type="NCBI Taxonomy" id="1983721"/>
    <lineage>
        <taxon>Bacteria</taxon>
        <taxon>Bacillati</taxon>
        <taxon>Bacillota</taxon>
        <taxon>Bacilli</taxon>
        <taxon>Bacillales</taxon>
        <taxon>Bacillaceae</taxon>
        <taxon>Metabacillus</taxon>
    </lineage>
</organism>
<dbReference type="PANTHER" id="PTHR34220">
    <property type="entry name" value="SENSOR HISTIDINE KINASE YPDA"/>
    <property type="match status" value="1"/>
</dbReference>
<keyword evidence="10" id="KW-0067">ATP-binding</keyword>
<feature type="domain" description="HAMP" evidence="16">
    <location>
        <begin position="310"/>
        <end position="362"/>
    </location>
</feature>
<gene>
    <name evidence="17" type="ORF">GJU40_17255</name>
</gene>
<evidence type="ECO:0000256" key="6">
    <source>
        <dbReference type="ARBA" id="ARBA00022679"/>
    </source>
</evidence>
<dbReference type="GO" id="GO:0005524">
    <property type="term" value="F:ATP binding"/>
    <property type="evidence" value="ECO:0007669"/>
    <property type="project" value="UniProtKB-KW"/>
</dbReference>
<evidence type="ECO:0000259" key="15">
    <source>
        <dbReference type="PROSITE" id="PS50109"/>
    </source>
</evidence>
<keyword evidence="4" id="KW-1003">Cell membrane</keyword>
<evidence type="ECO:0000256" key="14">
    <source>
        <dbReference type="SAM" id="Phobius"/>
    </source>
</evidence>
<dbReference type="Pfam" id="PF06580">
    <property type="entry name" value="His_kinase"/>
    <property type="match status" value="1"/>
</dbReference>
<evidence type="ECO:0000256" key="5">
    <source>
        <dbReference type="ARBA" id="ARBA00022553"/>
    </source>
</evidence>
<dbReference type="SUPFAM" id="SSF55874">
    <property type="entry name" value="ATPase domain of HSP90 chaperone/DNA topoisomerase II/histidine kinase"/>
    <property type="match status" value="1"/>
</dbReference>
<dbReference type="InterPro" id="IPR003594">
    <property type="entry name" value="HATPase_dom"/>
</dbReference>
<dbReference type="InterPro" id="IPR005467">
    <property type="entry name" value="His_kinase_dom"/>
</dbReference>
<dbReference type="RefSeq" id="WP_154309342.1">
    <property type="nucleotide sequence ID" value="NZ_WKKI01000049.1"/>
</dbReference>
<evidence type="ECO:0000256" key="3">
    <source>
        <dbReference type="ARBA" id="ARBA00012438"/>
    </source>
</evidence>